<evidence type="ECO:0000313" key="13">
    <source>
        <dbReference type="EMBL" id="PZF75383.1"/>
    </source>
</evidence>
<dbReference type="SUPFAM" id="SSF52317">
    <property type="entry name" value="Class I glutamine amidotransferase-like"/>
    <property type="match status" value="1"/>
</dbReference>
<comment type="caution">
    <text evidence="13">The sequence shown here is derived from an EMBL/GenBank/DDBJ whole genome shotgun (WGS) entry which is preliminary data.</text>
</comment>
<dbReference type="RefSeq" id="WP_111200089.1">
    <property type="nucleotide sequence ID" value="NZ_QKVK01000011.1"/>
</dbReference>
<dbReference type="InterPro" id="IPR013780">
    <property type="entry name" value="Glyco_hydro_b"/>
</dbReference>
<gene>
    <name evidence="13" type="ORF">DK847_18825</name>
</gene>
<dbReference type="Gene3D" id="3.20.20.80">
    <property type="entry name" value="Glycosidases"/>
    <property type="match status" value="1"/>
</dbReference>
<proteinExistence type="inferred from homology"/>
<feature type="binding site" evidence="10">
    <location>
        <position position="141"/>
    </location>
    <ligand>
        <name>substrate</name>
    </ligand>
</feature>
<dbReference type="GO" id="GO:0009341">
    <property type="term" value="C:beta-galactosidase complex"/>
    <property type="evidence" value="ECO:0007669"/>
    <property type="project" value="InterPro"/>
</dbReference>
<dbReference type="EMBL" id="QKVK01000011">
    <property type="protein sequence ID" value="PZF75383.1"/>
    <property type="molecule type" value="Genomic_DNA"/>
</dbReference>
<keyword evidence="7 8" id="KW-0326">Glycosidase</keyword>
<accession>A0A2W2C5E3</accession>
<evidence type="ECO:0000256" key="10">
    <source>
        <dbReference type="PIRSR" id="PIRSR001084-2"/>
    </source>
</evidence>
<dbReference type="InterPro" id="IPR017853">
    <property type="entry name" value="GH"/>
</dbReference>
<dbReference type="InterPro" id="IPR013529">
    <property type="entry name" value="Glyco_hydro_42_N"/>
</dbReference>
<dbReference type="Proteomes" id="UP000248795">
    <property type="component" value="Unassembled WGS sequence"/>
</dbReference>
<dbReference type="InterPro" id="IPR003476">
    <property type="entry name" value="Glyco_hydro_42"/>
</dbReference>
<keyword evidence="4" id="KW-0479">Metal-binding</keyword>
<dbReference type="GO" id="GO:0005975">
    <property type="term" value="P:carbohydrate metabolic process"/>
    <property type="evidence" value="ECO:0007669"/>
    <property type="project" value="InterPro"/>
</dbReference>
<dbReference type="AlphaFoldDB" id="A0A2W2C5E3"/>
<dbReference type="SUPFAM" id="SSF51445">
    <property type="entry name" value="(Trans)glycosidases"/>
    <property type="match status" value="1"/>
</dbReference>
<protein>
    <recommendedName>
        <fullName evidence="3 8">Beta-galactosidase</fullName>
        <shortName evidence="8">Beta-gal</shortName>
        <ecNumber evidence="3 8">3.2.1.23</ecNumber>
    </recommendedName>
</protein>
<evidence type="ECO:0000256" key="1">
    <source>
        <dbReference type="ARBA" id="ARBA00001412"/>
    </source>
</evidence>
<feature type="binding site" evidence="10">
    <location>
        <position position="103"/>
    </location>
    <ligand>
        <name>substrate</name>
    </ligand>
</feature>
<feature type="domain" description="Glycoside hydrolase family 42 N-terminal" evidence="11">
    <location>
        <begin position="6"/>
        <end position="391"/>
    </location>
</feature>
<dbReference type="Pfam" id="PF08532">
    <property type="entry name" value="Glyco_hydro_42M"/>
    <property type="match status" value="1"/>
</dbReference>
<feature type="domain" description="Beta-galactosidase trimerisation" evidence="12">
    <location>
        <begin position="402"/>
        <end position="592"/>
    </location>
</feature>
<evidence type="ECO:0000259" key="12">
    <source>
        <dbReference type="Pfam" id="PF08532"/>
    </source>
</evidence>
<sequence>MSLGVCYYPEHWPEAWWEQDARRMREFGIDYVRIGEFAWSRYEPERGKFDWGWLDRAMDVLAKAGLKIVLGTPTCTPPKWLVDANPEMIPVDEQGRPRGFGSRRHYTFSSKAYWEESRRIVEVLSQRYGNHPGLVGWQTDNEYGCHDSILSWSATDLAAFQEWLRRKYQSPEQLNEAWGNAFWSMEVTRFDQVSLPNLAVTETNPAARLDFWRFHSEQVAGYDAMQCAILRANSPGRWITHNFMGFFNDFDHWAVGDNIDLASWDSYPIGFVERFPFTEEEKNRWALTSHPDIAPFHHDLYRGVGHGRFWVMEQQPGPVNWAPWNPVPKPGMVRLWTWEALAHGAEVVSYFRWRQATFAQEQMHAGLNLPGLHEFSQGGREAQTVGAELAALGSLPEPEKTAVAIVYDYESSWITRIQPQGADFHYYELVFRWYEAARRLGLDVDFVRPGASLAGYRLVLVPSLLHVSDAAEKAFAAADGIVFYGPRTGSKTRNYGIPANLPPGPLQPLVKLRVLEVSSLRPGLSLRVAGSVSGEARRWRDLVEAQGADVLARFEDGGPALAVAGRHHYLACWPDEALLRSMLTFACGKAGLATIDLPDCIRLRRRGALHFAFNYGDEVWSVPDAQAATLGAATVPPQGVAILQPSGHMTRS</sequence>
<feature type="active site" description="Nucleophile" evidence="9">
    <location>
        <position position="313"/>
    </location>
</feature>
<keyword evidence="5 8" id="KW-0378">Hydrolase</keyword>
<dbReference type="InterPro" id="IPR013738">
    <property type="entry name" value="Beta_galactosidase_Trimer"/>
</dbReference>
<feature type="active site" description="Proton donor" evidence="9">
    <location>
        <position position="142"/>
    </location>
</feature>
<feature type="binding site" evidence="10">
    <location>
        <position position="321"/>
    </location>
    <ligand>
        <name>substrate</name>
    </ligand>
</feature>
<evidence type="ECO:0000313" key="14">
    <source>
        <dbReference type="Proteomes" id="UP000248795"/>
    </source>
</evidence>
<dbReference type="Pfam" id="PF02449">
    <property type="entry name" value="Glyco_hydro_42"/>
    <property type="match status" value="1"/>
</dbReference>
<comment type="catalytic activity">
    <reaction evidence="1 8">
        <text>Hydrolysis of terminal non-reducing beta-D-galactose residues in beta-D-galactosides.</text>
        <dbReference type="EC" id="3.2.1.23"/>
    </reaction>
</comment>
<reference evidence="14" key="1">
    <citation type="submission" date="2018-06" db="EMBL/GenBank/DDBJ databases">
        <title>Aestuariibacter litoralis strain KCTC 52945T.</title>
        <authorList>
            <person name="Li X."/>
            <person name="Salam N."/>
            <person name="Li J.-L."/>
            <person name="Chen Y.-M."/>
            <person name="Yang Z.-W."/>
            <person name="Zhang L.-Y."/>
            <person name="Han M.-X."/>
            <person name="Xiao M."/>
            <person name="Li W.-J."/>
        </authorList>
    </citation>
    <scope>NUCLEOTIDE SEQUENCE [LARGE SCALE GENOMIC DNA]</scope>
    <source>
        <strain evidence="14">KCTC 52945</strain>
    </source>
</reference>
<evidence type="ECO:0000256" key="7">
    <source>
        <dbReference type="ARBA" id="ARBA00023295"/>
    </source>
</evidence>
<evidence type="ECO:0000256" key="3">
    <source>
        <dbReference type="ARBA" id="ARBA00012756"/>
    </source>
</evidence>
<dbReference type="Gene3D" id="2.60.40.1180">
    <property type="entry name" value="Golgi alpha-mannosidase II"/>
    <property type="match status" value="1"/>
</dbReference>
<evidence type="ECO:0000256" key="5">
    <source>
        <dbReference type="ARBA" id="ARBA00022801"/>
    </source>
</evidence>
<evidence type="ECO:0000256" key="6">
    <source>
        <dbReference type="ARBA" id="ARBA00022833"/>
    </source>
</evidence>
<evidence type="ECO:0000256" key="2">
    <source>
        <dbReference type="ARBA" id="ARBA00005940"/>
    </source>
</evidence>
<keyword evidence="14" id="KW-1185">Reference proteome</keyword>
<organism evidence="13 14">
    <name type="scientific">Aestuariivirga litoralis</name>
    <dbReference type="NCBI Taxonomy" id="2650924"/>
    <lineage>
        <taxon>Bacteria</taxon>
        <taxon>Pseudomonadati</taxon>
        <taxon>Pseudomonadota</taxon>
        <taxon>Alphaproteobacteria</taxon>
        <taxon>Hyphomicrobiales</taxon>
        <taxon>Aestuariivirgaceae</taxon>
        <taxon>Aestuariivirga</taxon>
    </lineage>
</organism>
<dbReference type="PIRSF" id="PIRSF001084">
    <property type="entry name" value="B-galactosidase"/>
    <property type="match status" value="1"/>
</dbReference>
<dbReference type="GO" id="GO:0046872">
    <property type="term" value="F:metal ion binding"/>
    <property type="evidence" value="ECO:0007669"/>
    <property type="project" value="UniProtKB-KW"/>
</dbReference>
<evidence type="ECO:0000256" key="9">
    <source>
        <dbReference type="PIRSR" id="PIRSR001084-1"/>
    </source>
</evidence>
<dbReference type="InterPro" id="IPR029062">
    <property type="entry name" value="Class_I_gatase-like"/>
</dbReference>
<evidence type="ECO:0000256" key="4">
    <source>
        <dbReference type="ARBA" id="ARBA00022723"/>
    </source>
</evidence>
<dbReference type="PANTHER" id="PTHR36447">
    <property type="entry name" value="BETA-GALACTOSIDASE GANA"/>
    <property type="match status" value="1"/>
</dbReference>
<keyword evidence="6" id="KW-0862">Zinc</keyword>
<dbReference type="PANTHER" id="PTHR36447:SF2">
    <property type="entry name" value="BETA-GALACTOSIDASE YESZ"/>
    <property type="match status" value="1"/>
</dbReference>
<dbReference type="GO" id="GO:0004565">
    <property type="term" value="F:beta-galactosidase activity"/>
    <property type="evidence" value="ECO:0007669"/>
    <property type="project" value="UniProtKB-EC"/>
</dbReference>
<evidence type="ECO:0000259" key="11">
    <source>
        <dbReference type="Pfam" id="PF02449"/>
    </source>
</evidence>
<dbReference type="EC" id="3.2.1.23" evidence="3 8"/>
<name>A0A2W2C5E3_9HYPH</name>
<dbReference type="CDD" id="cd03143">
    <property type="entry name" value="A4_beta-galactosidase_middle_domain"/>
    <property type="match status" value="1"/>
</dbReference>
<dbReference type="SUPFAM" id="SSF51011">
    <property type="entry name" value="Glycosyl hydrolase domain"/>
    <property type="match status" value="1"/>
</dbReference>
<dbReference type="Gene3D" id="3.40.50.880">
    <property type="match status" value="1"/>
</dbReference>
<evidence type="ECO:0000256" key="8">
    <source>
        <dbReference type="PIRNR" id="PIRNR001084"/>
    </source>
</evidence>
<comment type="similarity">
    <text evidence="2 8">Belongs to the glycosyl hydrolase 42 family.</text>
</comment>